<evidence type="ECO:0000313" key="2">
    <source>
        <dbReference type="EMBL" id="SHG81355.1"/>
    </source>
</evidence>
<evidence type="ECO:0000313" key="3">
    <source>
        <dbReference type="Proteomes" id="UP000184501"/>
    </source>
</evidence>
<gene>
    <name evidence="2" type="ORF">SAMN05444320_11470</name>
</gene>
<proteinExistence type="predicted"/>
<sequence length="163" mass="18263">MAPNRLARLAVVVVLGVATLLTGVGTASATPDANDELKIAVAEAVNTFRNQETGRCIDDSNAHGLRAFGCNNLDFQRFQVTVWKDKTREFKNLNTNRCIDDSAAHGLRAFGCNKSRFQSWWVTRWKDGTLEFRNQETGRCIDDSHPHGLRAFGCNKSRFQSWS</sequence>
<accession>A0A1M5MVV7</accession>
<dbReference type="PROSITE" id="PS50231">
    <property type="entry name" value="RICIN_B_LECTIN"/>
    <property type="match status" value="1"/>
</dbReference>
<dbReference type="EMBL" id="FQVN01000014">
    <property type="protein sequence ID" value="SHG81355.1"/>
    <property type="molecule type" value="Genomic_DNA"/>
</dbReference>
<name>A0A1M5MVV7_STRHI</name>
<dbReference type="AlphaFoldDB" id="A0A1M5MVV7"/>
<dbReference type="Gene3D" id="2.80.10.50">
    <property type="match status" value="2"/>
</dbReference>
<dbReference type="CDD" id="cd23415">
    <property type="entry name" value="beta-trefoil_Ricin_AH"/>
    <property type="match status" value="1"/>
</dbReference>
<dbReference type="RefSeq" id="WP_073489408.1">
    <property type="nucleotide sequence ID" value="NZ_FQVN01000014.1"/>
</dbReference>
<dbReference type="OrthoDB" id="3534750at2"/>
<dbReference type="Proteomes" id="UP000184501">
    <property type="component" value="Unassembled WGS sequence"/>
</dbReference>
<keyword evidence="3" id="KW-1185">Reference proteome</keyword>
<keyword evidence="1" id="KW-0732">Signal</keyword>
<reference evidence="2 3" key="1">
    <citation type="submission" date="2016-11" db="EMBL/GenBank/DDBJ databases">
        <authorList>
            <person name="Jaros S."/>
            <person name="Januszkiewicz K."/>
            <person name="Wedrychowicz H."/>
        </authorList>
    </citation>
    <scope>NUCLEOTIDE SEQUENCE [LARGE SCALE GENOMIC DNA]</scope>
    <source>
        <strain evidence="2 3">DSM 44523</strain>
    </source>
</reference>
<dbReference type="InterPro" id="IPR035992">
    <property type="entry name" value="Ricin_B-like_lectins"/>
</dbReference>
<dbReference type="SUPFAM" id="SSF50370">
    <property type="entry name" value="Ricin B-like lectins"/>
    <property type="match status" value="1"/>
</dbReference>
<dbReference type="STRING" id="2017.SAMN05444320_11470"/>
<evidence type="ECO:0000256" key="1">
    <source>
        <dbReference type="SAM" id="SignalP"/>
    </source>
</evidence>
<protein>
    <submittedName>
        <fullName evidence="2">Uncharacterized protein</fullName>
    </submittedName>
</protein>
<feature type="chain" id="PRO_5012974309" evidence="1">
    <location>
        <begin position="30"/>
        <end position="163"/>
    </location>
</feature>
<organism evidence="2 3">
    <name type="scientific">Streptoalloteichus hindustanus</name>
    <dbReference type="NCBI Taxonomy" id="2017"/>
    <lineage>
        <taxon>Bacteria</taxon>
        <taxon>Bacillati</taxon>
        <taxon>Actinomycetota</taxon>
        <taxon>Actinomycetes</taxon>
        <taxon>Pseudonocardiales</taxon>
        <taxon>Pseudonocardiaceae</taxon>
        <taxon>Streptoalloteichus</taxon>
    </lineage>
</organism>
<feature type="signal peptide" evidence="1">
    <location>
        <begin position="1"/>
        <end position="29"/>
    </location>
</feature>